<evidence type="ECO:0000256" key="1">
    <source>
        <dbReference type="SAM" id="Phobius"/>
    </source>
</evidence>
<gene>
    <name evidence="2" type="ORF">IW245_002161</name>
</gene>
<dbReference type="RefSeq" id="WP_197003013.1">
    <property type="nucleotide sequence ID" value="NZ_BONS01000001.1"/>
</dbReference>
<feature type="transmembrane region" description="Helical" evidence="1">
    <location>
        <begin position="43"/>
        <end position="64"/>
    </location>
</feature>
<evidence type="ECO:0000313" key="2">
    <source>
        <dbReference type="EMBL" id="MBG6135967.1"/>
    </source>
</evidence>
<feature type="transmembrane region" description="Helical" evidence="1">
    <location>
        <begin position="76"/>
        <end position="97"/>
    </location>
</feature>
<keyword evidence="1" id="KW-0812">Transmembrane</keyword>
<protein>
    <submittedName>
        <fullName evidence="2">Uncharacterized protein</fullName>
    </submittedName>
</protein>
<organism evidence="2 3">
    <name type="scientific">Longispora fulva</name>
    <dbReference type="NCBI Taxonomy" id="619741"/>
    <lineage>
        <taxon>Bacteria</taxon>
        <taxon>Bacillati</taxon>
        <taxon>Actinomycetota</taxon>
        <taxon>Actinomycetes</taxon>
        <taxon>Micromonosporales</taxon>
        <taxon>Micromonosporaceae</taxon>
        <taxon>Longispora</taxon>
    </lineage>
</organism>
<name>A0A8J7GG22_9ACTN</name>
<proteinExistence type="predicted"/>
<dbReference type="Proteomes" id="UP000622552">
    <property type="component" value="Unassembled WGS sequence"/>
</dbReference>
<keyword evidence="3" id="KW-1185">Reference proteome</keyword>
<dbReference type="EMBL" id="JADOUF010000001">
    <property type="protein sequence ID" value="MBG6135967.1"/>
    <property type="molecule type" value="Genomic_DNA"/>
</dbReference>
<dbReference type="AlphaFoldDB" id="A0A8J7GG22"/>
<comment type="caution">
    <text evidence="2">The sequence shown here is derived from an EMBL/GenBank/DDBJ whole genome shotgun (WGS) entry which is preliminary data.</text>
</comment>
<reference evidence="2" key="1">
    <citation type="submission" date="2020-11" db="EMBL/GenBank/DDBJ databases">
        <title>Sequencing the genomes of 1000 actinobacteria strains.</title>
        <authorList>
            <person name="Klenk H.-P."/>
        </authorList>
    </citation>
    <scope>NUCLEOTIDE SEQUENCE</scope>
    <source>
        <strain evidence="2">DSM 45356</strain>
    </source>
</reference>
<sequence length="98" mass="10113">MTRIRKAALGALLITIVTAYISGMVLTQLITRRLDADPASVTPLLAGVLVGGQVPLHYLAAWGILAHRARLGLSSLWAAVPVVGTVCALLTTAVGTAL</sequence>
<keyword evidence="1" id="KW-1133">Transmembrane helix</keyword>
<keyword evidence="1" id="KW-0472">Membrane</keyword>
<evidence type="ECO:0000313" key="3">
    <source>
        <dbReference type="Proteomes" id="UP000622552"/>
    </source>
</evidence>
<accession>A0A8J7GG22</accession>